<evidence type="ECO:0000256" key="1">
    <source>
        <dbReference type="ARBA" id="ARBA00004496"/>
    </source>
</evidence>
<evidence type="ECO:0000313" key="8">
    <source>
        <dbReference type="Proteomes" id="UP000053681"/>
    </source>
</evidence>
<dbReference type="InterPro" id="IPR036390">
    <property type="entry name" value="WH_DNA-bd_sf"/>
</dbReference>
<dbReference type="InterPro" id="IPR055166">
    <property type="entry name" value="Transc_reg_Sar_Rot_HTH"/>
</dbReference>
<dbReference type="EMBL" id="LNQP01000091">
    <property type="protein sequence ID" value="KSU86357.1"/>
    <property type="molecule type" value="Genomic_DNA"/>
</dbReference>
<dbReference type="GO" id="GO:0005737">
    <property type="term" value="C:cytoplasm"/>
    <property type="evidence" value="ECO:0007669"/>
    <property type="project" value="UniProtKB-SubCell"/>
</dbReference>
<evidence type="ECO:0000256" key="5">
    <source>
        <dbReference type="ARBA" id="ARBA00023163"/>
    </source>
</evidence>
<evidence type="ECO:0000259" key="6">
    <source>
        <dbReference type="PROSITE" id="PS50995"/>
    </source>
</evidence>
<proteinExistence type="predicted"/>
<dbReference type="Gene3D" id="1.10.10.10">
    <property type="entry name" value="Winged helix-like DNA-binding domain superfamily/Winged helix DNA-binding domain"/>
    <property type="match status" value="1"/>
</dbReference>
<reference evidence="7 8" key="1">
    <citation type="submission" date="2015-11" db="EMBL/GenBank/DDBJ databases">
        <title>Bacillus caseinolyticus sp nov.</title>
        <authorList>
            <person name="Dastager S.G."/>
            <person name="Mawlankar R."/>
        </authorList>
    </citation>
    <scope>NUCLEOTIDE SEQUENCE [LARGE SCALE GENOMIC DNA]</scope>
    <source>
        <strain evidence="7 8">SGD-V-76</strain>
    </source>
</reference>
<keyword evidence="2" id="KW-0963">Cytoplasm</keyword>
<evidence type="ECO:0000313" key="7">
    <source>
        <dbReference type="EMBL" id="KSU86357.1"/>
    </source>
</evidence>
<dbReference type="FunFam" id="1.10.10.10:FF:000163">
    <property type="entry name" value="MarR family transcriptional regulator"/>
    <property type="match status" value="1"/>
</dbReference>
<dbReference type="InterPro" id="IPR036388">
    <property type="entry name" value="WH-like_DNA-bd_sf"/>
</dbReference>
<dbReference type="PANTHER" id="PTHR33164">
    <property type="entry name" value="TRANSCRIPTIONAL REGULATOR, MARR FAMILY"/>
    <property type="match status" value="1"/>
</dbReference>
<protein>
    <submittedName>
        <fullName evidence="7">MarR family transcriptional regulator</fullName>
    </submittedName>
</protein>
<dbReference type="Proteomes" id="UP000053681">
    <property type="component" value="Unassembled WGS sequence"/>
</dbReference>
<dbReference type="RefSeq" id="WP_025908451.1">
    <property type="nucleotide sequence ID" value="NZ_KQ758705.1"/>
</dbReference>
<accession>A0A0V8JH40</accession>
<gene>
    <name evidence="7" type="ORF">AS180_19095</name>
</gene>
<evidence type="ECO:0000256" key="3">
    <source>
        <dbReference type="ARBA" id="ARBA00023015"/>
    </source>
</evidence>
<dbReference type="GO" id="GO:0003677">
    <property type="term" value="F:DNA binding"/>
    <property type="evidence" value="ECO:0007669"/>
    <property type="project" value="UniProtKB-KW"/>
</dbReference>
<dbReference type="PANTHER" id="PTHR33164:SF5">
    <property type="entry name" value="ORGANIC HYDROPEROXIDE RESISTANCE TRANSCRIPTIONAL REGULATOR"/>
    <property type="match status" value="1"/>
</dbReference>
<feature type="domain" description="HTH marR-type" evidence="6">
    <location>
        <begin position="11"/>
        <end position="141"/>
    </location>
</feature>
<dbReference type="PRINTS" id="PR00598">
    <property type="entry name" value="HTHMARR"/>
</dbReference>
<keyword evidence="4" id="KW-0238">DNA-binding</keyword>
<dbReference type="PROSITE" id="PS50995">
    <property type="entry name" value="HTH_MARR_2"/>
    <property type="match status" value="1"/>
</dbReference>
<dbReference type="SUPFAM" id="SSF46785">
    <property type="entry name" value="Winged helix' DNA-binding domain"/>
    <property type="match status" value="1"/>
</dbReference>
<dbReference type="SMART" id="SM00347">
    <property type="entry name" value="HTH_MARR"/>
    <property type="match status" value="1"/>
</dbReference>
<evidence type="ECO:0000256" key="2">
    <source>
        <dbReference type="ARBA" id="ARBA00022490"/>
    </source>
</evidence>
<keyword evidence="3" id="KW-0805">Transcription regulation</keyword>
<sequence>MTDLFSRLKLENQLCFSIYATSREITKVYKPLLDKIGVTYPQYLALLVLWEHGRVSVKKMGELLYLDSGTLTPMLKRMQEQGLVIRERSQEDERVVLVSLTEKGASLRDKACQIPDEVFNMTDYSPEELANLKQMLHQLLNAIHSHNGKSQ</sequence>
<keyword evidence="8" id="KW-1185">Reference proteome</keyword>
<evidence type="ECO:0000256" key="4">
    <source>
        <dbReference type="ARBA" id="ARBA00023125"/>
    </source>
</evidence>
<dbReference type="InterPro" id="IPR000835">
    <property type="entry name" value="HTH_MarR-typ"/>
</dbReference>
<dbReference type="Pfam" id="PF22381">
    <property type="entry name" value="Staph_reg_Sar_Rot"/>
    <property type="match status" value="1"/>
</dbReference>
<dbReference type="AlphaFoldDB" id="A0A0V8JH40"/>
<dbReference type="GO" id="GO:0006950">
    <property type="term" value="P:response to stress"/>
    <property type="evidence" value="ECO:0007669"/>
    <property type="project" value="TreeGrafter"/>
</dbReference>
<name>A0A0V8JH40_9BACI</name>
<comment type="caution">
    <text evidence="7">The sequence shown here is derived from an EMBL/GenBank/DDBJ whole genome shotgun (WGS) entry which is preliminary data.</text>
</comment>
<organism evidence="7 8">
    <name type="scientific">Priestia veravalensis</name>
    <dbReference type="NCBI Taxonomy" id="1414648"/>
    <lineage>
        <taxon>Bacteria</taxon>
        <taxon>Bacillati</taxon>
        <taxon>Bacillota</taxon>
        <taxon>Bacilli</taxon>
        <taxon>Bacillales</taxon>
        <taxon>Bacillaceae</taxon>
        <taxon>Priestia</taxon>
    </lineage>
</organism>
<comment type="subcellular location">
    <subcellularLocation>
        <location evidence="1">Cytoplasm</location>
    </subcellularLocation>
</comment>
<dbReference type="InterPro" id="IPR039422">
    <property type="entry name" value="MarR/SlyA-like"/>
</dbReference>
<keyword evidence="5" id="KW-0804">Transcription</keyword>
<dbReference type="GO" id="GO:0003700">
    <property type="term" value="F:DNA-binding transcription factor activity"/>
    <property type="evidence" value="ECO:0007669"/>
    <property type="project" value="InterPro"/>
</dbReference>